<proteinExistence type="inferred from homology"/>
<comment type="similarity">
    <text evidence="1">Belongs to the non-flavoprotein flavin reductase family.</text>
</comment>
<dbReference type="Pfam" id="PF01613">
    <property type="entry name" value="Flavin_Reduct"/>
    <property type="match status" value="1"/>
</dbReference>
<dbReference type="Gene3D" id="2.30.110.10">
    <property type="entry name" value="Electron Transport, Fmn-binding Protein, Chain A"/>
    <property type="match status" value="1"/>
</dbReference>
<dbReference type="PANTHER" id="PTHR30466">
    <property type="entry name" value="FLAVIN REDUCTASE"/>
    <property type="match status" value="1"/>
</dbReference>
<name>A0A1N6KRV0_9BURK</name>
<dbReference type="InterPro" id="IPR050268">
    <property type="entry name" value="NADH-dep_flavin_reductase"/>
</dbReference>
<dbReference type="PANTHER" id="PTHR30466:SF11">
    <property type="entry name" value="FLAVIN-DEPENDENT MONOOXYGENASE, REDUCTASE SUBUNIT HSAB"/>
    <property type="match status" value="1"/>
</dbReference>
<dbReference type="GO" id="GO:0042602">
    <property type="term" value="F:riboflavin reductase (NADPH) activity"/>
    <property type="evidence" value="ECO:0007669"/>
    <property type="project" value="TreeGrafter"/>
</dbReference>
<evidence type="ECO:0000256" key="1">
    <source>
        <dbReference type="ARBA" id="ARBA00008898"/>
    </source>
</evidence>
<evidence type="ECO:0000259" key="3">
    <source>
        <dbReference type="SMART" id="SM00903"/>
    </source>
</evidence>
<dbReference type="InterPro" id="IPR012349">
    <property type="entry name" value="Split_barrel_FMN-bd"/>
</dbReference>
<gene>
    <name evidence="4" type="ORF">SAMN05444165_4454</name>
</gene>
<accession>A0A1N6KRV0</accession>
<dbReference type="SUPFAM" id="SSF50475">
    <property type="entry name" value="FMN-binding split barrel"/>
    <property type="match status" value="1"/>
</dbReference>
<dbReference type="OrthoDB" id="8525727at2"/>
<dbReference type="InterPro" id="IPR002563">
    <property type="entry name" value="Flavin_Rdtase-like_dom"/>
</dbReference>
<dbReference type="AlphaFoldDB" id="A0A1N6KRV0"/>
<keyword evidence="2" id="KW-0560">Oxidoreductase</keyword>
<dbReference type="EMBL" id="FSRU01000002">
    <property type="protein sequence ID" value="SIO59264.1"/>
    <property type="molecule type" value="Genomic_DNA"/>
</dbReference>
<reference evidence="4 5" key="1">
    <citation type="submission" date="2016-11" db="EMBL/GenBank/DDBJ databases">
        <authorList>
            <person name="Jaros S."/>
            <person name="Januszkiewicz K."/>
            <person name="Wedrychowicz H."/>
        </authorList>
    </citation>
    <scope>NUCLEOTIDE SEQUENCE [LARGE SCALE GENOMIC DNA]</scope>
    <source>
        <strain evidence="4 5">GAS95</strain>
    </source>
</reference>
<dbReference type="Proteomes" id="UP000185151">
    <property type="component" value="Unassembled WGS sequence"/>
</dbReference>
<evidence type="ECO:0000256" key="2">
    <source>
        <dbReference type="ARBA" id="ARBA00023002"/>
    </source>
</evidence>
<evidence type="ECO:0000313" key="5">
    <source>
        <dbReference type="Proteomes" id="UP000185151"/>
    </source>
</evidence>
<dbReference type="RefSeq" id="WP_143788427.1">
    <property type="nucleotide sequence ID" value="NZ_FSRU01000002.1"/>
</dbReference>
<protein>
    <submittedName>
        <fullName evidence="4">Flavin reductase</fullName>
    </submittedName>
</protein>
<keyword evidence="5" id="KW-1185">Reference proteome</keyword>
<evidence type="ECO:0000313" key="4">
    <source>
        <dbReference type="EMBL" id="SIO59264.1"/>
    </source>
</evidence>
<dbReference type="SMART" id="SM00903">
    <property type="entry name" value="Flavin_Reduct"/>
    <property type="match status" value="1"/>
</dbReference>
<feature type="domain" description="Flavin reductase like" evidence="3">
    <location>
        <begin position="16"/>
        <end position="162"/>
    </location>
</feature>
<organism evidence="4 5">
    <name type="scientific">Paraburkholderia phenazinium</name>
    <dbReference type="NCBI Taxonomy" id="60549"/>
    <lineage>
        <taxon>Bacteria</taxon>
        <taxon>Pseudomonadati</taxon>
        <taxon>Pseudomonadota</taxon>
        <taxon>Betaproteobacteria</taxon>
        <taxon>Burkholderiales</taxon>
        <taxon>Burkholderiaceae</taxon>
        <taxon>Paraburkholderia</taxon>
    </lineage>
</organism>
<sequence length="168" mass="18158">MPITTHVNPDAFRHAMTCFASGITAITTREAGLPWGLIATSVCSLSVDPATMLVCVNKTASAHDVILRTKKFAVNLLSADQMPVAKRFTSSRGAERFEADQWEEGRTGVPTLIDAVVVFECSLVAVHNGFTHSIMVGQIADATVNEDVATGCLLWHHRDYAQSTLRAT</sequence>
<dbReference type="GO" id="GO:0010181">
    <property type="term" value="F:FMN binding"/>
    <property type="evidence" value="ECO:0007669"/>
    <property type="project" value="InterPro"/>
</dbReference>